<evidence type="ECO:0000259" key="7">
    <source>
        <dbReference type="PROSITE" id="PS50004"/>
    </source>
</evidence>
<dbReference type="Pfam" id="PF00168">
    <property type="entry name" value="C2"/>
    <property type="match status" value="1"/>
</dbReference>
<evidence type="ECO:0000256" key="6">
    <source>
        <dbReference type="ARBA" id="ARBA00022753"/>
    </source>
</evidence>
<dbReference type="InterPro" id="IPR014770">
    <property type="entry name" value="Munc13_1"/>
</dbReference>
<evidence type="ECO:0000256" key="4">
    <source>
        <dbReference type="ARBA" id="ARBA00022483"/>
    </source>
</evidence>
<name>A0A7R9PKA9_TIMGE</name>
<dbReference type="SMART" id="SM00239">
    <property type="entry name" value="C2"/>
    <property type="match status" value="1"/>
</dbReference>
<dbReference type="PANTHER" id="PTHR45999:SF2">
    <property type="entry name" value="PROTEIN UNC-13 HOMOLOG 4B"/>
    <property type="match status" value="1"/>
</dbReference>
<dbReference type="Gene3D" id="1.10.357.50">
    <property type="match status" value="1"/>
</dbReference>
<dbReference type="EMBL" id="OE840519">
    <property type="protein sequence ID" value="CAD7590967.1"/>
    <property type="molecule type" value="Genomic_DNA"/>
</dbReference>
<dbReference type="InterPro" id="IPR014772">
    <property type="entry name" value="Munc13_dom-2"/>
</dbReference>
<dbReference type="PROSITE" id="PS51259">
    <property type="entry name" value="MHD2"/>
    <property type="match status" value="1"/>
</dbReference>
<dbReference type="GO" id="GO:0006887">
    <property type="term" value="P:exocytosis"/>
    <property type="evidence" value="ECO:0007669"/>
    <property type="project" value="UniProtKB-KW"/>
</dbReference>
<evidence type="ECO:0000313" key="10">
    <source>
        <dbReference type="EMBL" id="CAD7590967.1"/>
    </source>
</evidence>
<keyword evidence="4" id="KW-0268">Exocytosis</keyword>
<gene>
    <name evidence="10" type="ORF">TGEB3V08_LOCUS4397</name>
</gene>
<dbReference type="InterPro" id="IPR035892">
    <property type="entry name" value="C2_domain_sf"/>
</dbReference>
<sequence length="1121" mass="127899">MWGWGLSDPFCTLYLSSANTHRYNTSVKSATLCPVWEEHFSLPVLDPSEDVLHIEVWDFDPAETVREKMMKFGDVKGVKGLRKLMKEIAVTASTGKHDNELVGSASMALRNIPASGMTYWCSLERKHKAKKQGDLKVRMTFSSEKNHQVASQEHRHLLRLLLLHELDKSKIEPQDLQIEPQDLQIEPQDLEIEPQDLEIEPQDLAILEVLAVRVCHPSHLPPITVHHPLLFATRFSTNHCLPPIAVLHPSRFSTHHGLPPITVCHPSRFATHHGLPPITVEALQWTGVYTSLGETILTQHRVQCGLNSADVAFAKWMEYVSVHVGHPLNFKVFADTLIELIKPLQNGLLRPDEEKMFWEATKKLIPSCMNAIRKIRRLTPSERHTSNLISSILSVFSHLTTLQMPEGLDLFPVSVYGWLNTPEDQPNCDILVTVTAAVTVGAEDWFGHLLENNSPEDSTDESKLKHLIKLVKLAKIDLQKAVEFYEKLFLEALHLSYATTLYTIYEKKISELTEEVVTEVCKTLKPLKFNDRPGDDIYDNDPLTMGTTLFELYLILQSLGSGLSPEDCSTFQISQFHTWFHRGVAQWLDIALYKALQRIHKAVELDELEPVDVSVKYSSSAVDTLAIYYQVHLVLANTLILDFILDWIAGDREIGVQILDICRCSVFYADKMSKKVEGMGDTQSIYEKKFEVTTEWCLAINNIEYVRQSIVPFVNELGMEEIVTSLGDYRTQSAADHCRKTLQLVIDNAVDTVGNKILELLETVAEKMTPSISRFLMEGAELLNQDCNTVDRLMKYLDDNLVTLHSQLNVDNFDRILAIIWEKLSLVMYALVESNLEKRRPPSFFANLSETLKVLVSFFHQGDESESREWNNEVLQKMEHLLLVHGLETSELIHQYSKERLMAQKDPETPSLGILTIRLQFVEDILRVEIMNARNIRPMDSNARREGGLCVHHATKRGGREVHLFIMIPSREGGRFICSSCYQARSEEGSFVHHATKRGVRKVHLFIMLPSEEEGREGARHLTLEQLQMKDAMVQFVIKDQDFLGMRNEFIGETFISFSDIPKTEMTIGLEQMEQIHLKLSRPASLGSETIRALDHRQGDKLARDFIKKEKSKMIYKDYPK</sequence>
<dbReference type="PROSITE" id="PS51258">
    <property type="entry name" value="MHD1"/>
    <property type="match status" value="1"/>
</dbReference>
<dbReference type="Gene3D" id="2.60.40.150">
    <property type="entry name" value="C2 domain"/>
    <property type="match status" value="1"/>
</dbReference>
<feature type="domain" description="MHD2" evidence="9">
    <location>
        <begin position="787"/>
        <end position="896"/>
    </location>
</feature>
<dbReference type="PROSITE" id="PS50004">
    <property type="entry name" value="C2"/>
    <property type="match status" value="1"/>
</dbReference>
<evidence type="ECO:0000259" key="9">
    <source>
        <dbReference type="PROSITE" id="PS51259"/>
    </source>
</evidence>
<dbReference type="AlphaFoldDB" id="A0A7R9PKA9"/>
<feature type="domain" description="MHD1" evidence="8">
    <location>
        <begin position="550"/>
        <end position="672"/>
    </location>
</feature>
<dbReference type="InterPro" id="IPR052095">
    <property type="entry name" value="UNC-13_domain"/>
</dbReference>
<keyword evidence="5" id="KW-0963">Cytoplasm</keyword>
<accession>A0A7R9PKA9</accession>
<proteinExistence type="inferred from homology"/>
<dbReference type="PANTHER" id="PTHR45999">
    <property type="entry name" value="UNC-13-4A, ISOFORM B"/>
    <property type="match status" value="1"/>
</dbReference>
<dbReference type="GO" id="GO:0005770">
    <property type="term" value="C:late endosome"/>
    <property type="evidence" value="ECO:0007669"/>
    <property type="project" value="UniProtKB-SubCell"/>
</dbReference>
<organism evidence="10">
    <name type="scientific">Timema genevievae</name>
    <name type="common">Walking stick</name>
    <dbReference type="NCBI Taxonomy" id="629358"/>
    <lineage>
        <taxon>Eukaryota</taxon>
        <taxon>Metazoa</taxon>
        <taxon>Ecdysozoa</taxon>
        <taxon>Arthropoda</taxon>
        <taxon>Hexapoda</taxon>
        <taxon>Insecta</taxon>
        <taxon>Pterygota</taxon>
        <taxon>Neoptera</taxon>
        <taxon>Polyneoptera</taxon>
        <taxon>Phasmatodea</taxon>
        <taxon>Timematodea</taxon>
        <taxon>Timematoidea</taxon>
        <taxon>Timematidae</taxon>
        <taxon>Timema</taxon>
    </lineage>
</organism>
<feature type="domain" description="C2" evidence="7">
    <location>
        <begin position="1"/>
        <end position="92"/>
    </location>
</feature>
<evidence type="ECO:0000256" key="2">
    <source>
        <dbReference type="ARBA" id="ARBA00004603"/>
    </source>
</evidence>
<dbReference type="CDD" id="cd00030">
    <property type="entry name" value="C2"/>
    <property type="match status" value="1"/>
</dbReference>
<evidence type="ECO:0000259" key="8">
    <source>
        <dbReference type="PROSITE" id="PS51258"/>
    </source>
</evidence>
<dbReference type="SUPFAM" id="SSF49562">
    <property type="entry name" value="C2 domain (Calcium/lipid-binding domain, CaLB)"/>
    <property type="match status" value="1"/>
</dbReference>
<evidence type="ECO:0000256" key="1">
    <source>
        <dbReference type="ARBA" id="ARBA00004496"/>
    </source>
</evidence>
<dbReference type="InterPro" id="IPR000008">
    <property type="entry name" value="C2_dom"/>
</dbReference>
<evidence type="ECO:0000256" key="3">
    <source>
        <dbReference type="ARBA" id="ARBA00005823"/>
    </source>
</evidence>
<protein>
    <submittedName>
        <fullName evidence="10">Uncharacterized protein</fullName>
    </submittedName>
</protein>
<dbReference type="GO" id="GO:0099503">
    <property type="term" value="C:secretory vesicle"/>
    <property type="evidence" value="ECO:0007669"/>
    <property type="project" value="TreeGrafter"/>
</dbReference>
<comment type="similarity">
    <text evidence="3">Belongs to the unc-13 family.</text>
</comment>
<keyword evidence="6" id="KW-0967">Endosome</keyword>
<comment type="subcellular location">
    <subcellularLocation>
        <location evidence="1">Cytoplasm</location>
    </subcellularLocation>
    <subcellularLocation>
        <location evidence="2">Late endosome</location>
    </subcellularLocation>
</comment>
<reference evidence="10" key="1">
    <citation type="submission" date="2020-11" db="EMBL/GenBank/DDBJ databases">
        <authorList>
            <person name="Tran Van P."/>
        </authorList>
    </citation>
    <scope>NUCLEOTIDE SEQUENCE</scope>
</reference>
<evidence type="ECO:0000256" key="5">
    <source>
        <dbReference type="ARBA" id="ARBA00022490"/>
    </source>
</evidence>